<keyword evidence="2" id="KW-1185">Reference proteome</keyword>
<sequence>MHTATMTAPAHLPYDVERTILEYAAASDRPMALTLMLVSREVRRWIEPILYRHITLSDIAQADAFIRTLDSPHSRSPTFFSNTIKSLSFTYGITFHQAARILATCTSATSLATRIEVSRNFFNFSLDDISDFRSFMTTSSPALKRLSVTLQPFFLCPDPDFRVPIFQNLTHLSIFGSSETCYKWSWTGLDTLKHLTHLGLEIDTATPLQAIYNLIPRLPPLLRTCLVILSVKDGKMPLGQYLVDNKEVQQLISGETDQRIVVGTTEPLEGLDSIAESCQAVSAVIPVTRWEDVFGDRTTWEKAEEVVRSRTRKPYTAAEIN</sequence>
<dbReference type="AlphaFoldDB" id="A0AAD5VQN7"/>
<dbReference type="Proteomes" id="UP001213000">
    <property type="component" value="Unassembled WGS sequence"/>
</dbReference>
<proteinExistence type="predicted"/>
<reference evidence="1" key="1">
    <citation type="submission" date="2022-07" db="EMBL/GenBank/DDBJ databases">
        <title>Genome Sequence of Leucocoprinus birnbaumii.</title>
        <authorList>
            <person name="Buettner E."/>
        </authorList>
    </citation>
    <scope>NUCLEOTIDE SEQUENCE</scope>
    <source>
        <strain evidence="1">VT141</strain>
    </source>
</reference>
<gene>
    <name evidence="1" type="ORF">NP233_g6631</name>
</gene>
<accession>A0AAD5VQN7</accession>
<evidence type="ECO:0000313" key="2">
    <source>
        <dbReference type="Proteomes" id="UP001213000"/>
    </source>
</evidence>
<protein>
    <submittedName>
        <fullName evidence="1">Uncharacterized protein</fullName>
    </submittedName>
</protein>
<name>A0AAD5VQN7_9AGAR</name>
<dbReference type="EMBL" id="JANIEX010000443">
    <property type="protein sequence ID" value="KAJ3567016.1"/>
    <property type="molecule type" value="Genomic_DNA"/>
</dbReference>
<comment type="caution">
    <text evidence="1">The sequence shown here is derived from an EMBL/GenBank/DDBJ whole genome shotgun (WGS) entry which is preliminary data.</text>
</comment>
<organism evidence="1 2">
    <name type="scientific">Leucocoprinus birnbaumii</name>
    <dbReference type="NCBI Taxonomy" id="56174"/>
    <lineage>
        <taxon>Eukaryota</taxon>
        <taxon>Fungi</taxon>
        <taxon>Dikarya</taxon>
        <taxon>Basidiomycota</taxon>
        <taxon>Agaricomycotina</taxon>
        <taxon>Agaricomycetes</taxon>
        <taxon>Agaricomycetidae</taxon>
        <taxon>Agaricales</taxon>
        <taxon>Agaricineae</taxon>
        <taxon>Agaricaceae</taxon>
        <taxon>Leucocoprinus</taxon>
    </lineage>
</organism>
<evidence type="ECO:0000313" key="1">
    <source>
        <dbReference type="EMBL" id="KAJ3567016.1"/>
    </source>
</evidence>